<accession>A0ABN9A116</accession>
<dbReference type="EMBL" id="OX459945">
    <property type="protein sequence ID" value="CAI9179659.1"/>
    <property type="molecule type" value="Genomic_DNA"/>
</dbReference>
<keyword evidence="3" id="KW-1185">Reference proteome</keyword>
<evidence type="ECO:0000313" key="3">
    <source>
        <dbReference type="Proteomes" id="UP001176941"/>
    </source>
</evidence>
<gene>
    <name evidence="2" type="ORF">MRATA1EN1_LOCUS28621</name>
</gene>
<sequence>MTSLAQNCRSEATCHFQENIPAPKVYQVLPLDAESLQFFSNTGQVQNDTLGGSAKLAQRKELDAKAESKFSLRRSCLLWAGVGVTESWQRPGPGSRSAPAASQGRLLQETRGRLRGGSCQEGGRERGCPRLPGDPASQARGSCGSGPGLRPPAARALLSRVRAPWGGQTQTRSAREAGAAQALCSSGPPTCPRLILHSRRMLFPSSSPSSPSCGEGSETWLRSLVPPTAAGLPPAQPATPFPCPLLGEVCGCRGKC</sequence>
<name>A0ABN9A116_RANTA</name>
<organism evidence="2 3">
    <name type="scientific">Rangifer tarandus platyrhynchus</name>
    <name type="common">Svalbard reindeer</name>
    <dbReference type="NCBI Taxonomy" id="3082113"/>
    <lineage>
        <taxon>Eukaryota</taxon>
        <taxon>Metazoa</taxon>
        <taxon>Chordata</taxon>
        <taxon>Craniata</taxon>
        <taxon>Vertebrata</taxon>
        <taxon>Euteleostomi</taxon>
        <taxon>Mammalia</taxon>
        <taxon>Eutheria</taxon>
        <taxon>Laurasiatheria</taxon>
        <taxon>Artiodactyla</taxon>
        <taxon>Ruminantia</taxon>
        <taxon>Pecora</taxon>
        <taxon>Cervidae</taxon>
        <taxon>Odocoileinae</taxon>
        <taxon>Rangifer</taxon>
    </lineage>
</organism>
<feature type="region of interest" description="Disordered" evidence="1">
    <location>
        <begin position="88"/>
        <end position="152"/>
    </location>
</feature>
<proteinExistence type="predicted"/>
<evidence type="ECO:0000256" key="1">
    <source>
        <dbReference type="SAM" id="MobiDB-lite"/>
    </source>
</evidence>
<protein>
    <submittedName>
        <fullName evidence="2">Uncharacterized protein</fullName>
    </submittedName>
</protein>
<reference evidence="2" key="1">
    <citation type="submission" date="2023-04" db="EMBL/GenBank/DDBJ databases">
        <authorList>
            <consortium name="ELIXIR-Norway"/>
        </authorList>
    </citation>
    <scope>NUCLEOTIDE SEQUENCE [LARGE SCALE GENOMIC DNA]</scope>
</reference>
<dbReference type="Proteomes" id="UP001176941">
    <property type="component" value="Chromosome 9"/>
</dbReference>
<evidence type="ECO:0000313" key="2">
    <source>
        <dbReference type="EMBL" id="CAI9179659.1"/>
    </source>
</evidence>